<name>A0A7N9DDA6_MACFA</name>
<dbReference type="Ensembl" id="ENSMFAT00000076747.1">
    <property type="protein sequence ID" value="ENSMFAP00000063986.1"/>
    <property type="gene ID" value="ENSMFAG00000065011.1"/>
</dbReference>
<keyword evidence="3" id="KW-0812">Transmembrane</keyword>
<proteinExistence type="inferred from homology"/>
<feature type="region of interest" description="Disordered" evidence="6">
    <location>
        <begin position="117"/>
        <end position="172"/>
    </location>
</feature>
<dbReference type="InterPro" id="IPR026767">
    <property type="entry name" value="Tmem151"/>
</dbReference>
<reference evidence="7" key="3">
    <citation type="submission" date="2025-09" db="UniProtKB">
        <authorList>
            <consortium name="Ensembl"/>
        </authorList>
    </citation>
    <scope>IDENTIFICATION</scope>
</reference>
<reference evidence="7 8" key="1">
    <citation type="submission" date="2013-03" db="EMBL/GenBank/DDBJ databases">
        <authorList>
            <person name="Warren W."/>
            <person name="Wilson R.K."/>
        </authorList>
    </citation>
    <scope>NUCLEOTIDE SEQUENCE</scope>
</reference>
<keyword evidence="8" id="KW-1185">Reference proteome</keyword>
<protein>
    <submittedName>
        <fullName evidence="7">Uncharacterized protein</fullName>
    </submittedName>
</protein>
<evidence type="ECO:0000313" key="7">
    <source>
        <dbReference type="Ensembl" id="ENSMFAP00000063986.1"/>
    </source>
</evidence>
<keyword evidence="4" id="KW-1133">Transmembrane helix</keyword>
<comment type="similarity">
    <text evidence="2">Belongs to the TMEM151 family.</text>
</comment>
<dbReference type="Proteomes" id="UP000233100">
    <property type="component" value="Chromosome 14"/>
</dbReference>
<sequence>MHLKDVDFRESLMVFADPRSPPWYARAWVFWLVSATLSWPCSVVAALWSGPRALPGGEALGQLAPPGAVPSGPRCPAWPQWTSLSSSGTSAPTGSWCPATRRPWSWAQARAPTSEAASCRRSVSSNAAPPAQRARLPSRSRLTGRWGRATPGVFRSLSGGPLGRRGEDTEPLESPPCYEDALYFPVLIVHGDSGCQGDGQAFIQPGMRM</sequence>
<dbReference type="GeneTree" id="ENSGT00390000013762"/>
<evidence type="ECO:0000256" key="1">
    <source>
        <dbReference type="ARBA" id="ARBA00004141"/>
    </source>
</evidence>
<dbReference type="Pfam" id="PF14857">
    <property type="entry name" value="TMEM151"/>
    <property type="match status" value="1"/>
</dbReference>
<evidence type="ECO:0000256" key="6">
    <source>
        <dbReference type="SAM" id="MobiDB-lite"/>
    </source>
</evidence>
<organism evidence="7 8">
    <name type="scientific">Macaca fascicularis</name>
    <name type="common">Crab-eating macaque</name>
    <name type="synonym">Cynomolgus monkey</name>
    <dbReference type="NCBI Taxonomy" id="9541"/>
    <lineage>
        <taxon>Eukaryota</taxon>
        <taxon>Metazoa</taxon>
        <taxon>Chordata</taxon>
        <taxon>Craniata</taxon>
        <taxon>Vertebrata</taxon>
        <taxon>Euteleostomi</taxon>
        <taxon>Mammalia</taxon>
        <taxon>Eutheria</taxon>
        <taxon>Euarchontoglires</taxon>
        <taxon>Primates</taxon>
        <taxon>Haplorrhini</taxon>
        <taxon>Catarrhini</taxon>
        <taxon>Cercopithecidae</taxon>
        <taxon>Cercopithecinae</taxon>
        <taxon>Macaca</taxon>
    </lineage>
</organism>
<dbReference type="PANTHER" id="PTHR31893">
    <property type="entry name" value="TRANSMEMBRANE PROTEIN 151 HOMOLOG"/>
    <property type="match status" value="1"/>
</dbReference>
<evidence type="ECO:0000256" key="2">
    <source>
        <dbReference type="ARBA" id="ARBA00009583"/>
    </source>
</evidence>
<evidence type="ECO:0000256" key="3">
    <source>
        <dbReference type="ARBA" id="ARBA00022692"/>
    </source>
</evidence>
<reference evidence="7" key="2">
    <citation type="submission" date="2025-08" db="UniProtKB">
        <authorList>
            <consortium name="Ensembl"/>
        </authorList>
    </citation>
    <scope>IDENTIFICATION</scope>
</reference>
<evidence type="ECO:0000256" key="5">
    <source>
        <dbReference type="ARBA" id="ARBA00023136"/>
    </source>
</evidence>
<dbReference type="AlphaFoldDB" id="A0A7N9DDA6"/>
<evidence type="ECO:0000313" key="8">
    <source>
        <dbReference type="Proteomes" id="UP000233100"/>
    </source>
</evidence>
<evidence type="ECO:0000256" key="4">
    <source>
        <dbReference type="ARBA" id="ARBA00022989"/>
    </source>
</evidence>
<dbReference type="PANTHER" id="PTHR31893:SF3">
    <property type="entry name" value="TRANSMEMBRANE PROTEIN 151A"/>
    <property type="match status" value="1"/>
</dbReference>
<comment type="subcellular location">
    <subcellularLocation>
        <location evidence="1">Membrane</location>
        <topology evidence="1">Multi-pass membrane protein</topology>
    </subcellularLocation>
</comment>
<dbReference type="GO" id="GO:0016020">
    <property type="term" value="C:membrane"/>
    <property type="evidence" value="ECO:0007669"/>
    <property type="project" value="UniProtKB-SubCell"/>
</dbReference>
<accession>A0A7N9DDA6</accession>
<keyword evidence="5" id="KW-0472">Membrane</keyword>